<keyword evidence="4" id="KW-0333">Golgi apparatus</keyword>
<dbReference type="GO" id="GO:0032588">
    <property type="term" value="C:trans-Golgi network membrane"/>
    <property type="evidence" value="ECO:0007669"/>
    <property type="project" value="TreeGrafter"/>
</dbReference>
<sequence>MEVGKDKVRSMVEPVQNPHLRNSNQNPMDFVNTEGTMMNVTLDTSEGDGIQFPTSLQDFPGSPVSLPGYATSPSIMGTVPSSSSVPSSLNNSSRSTPGGHSTTVVRQPDSKIESLKKWSVSTYKCTRQIISEKLGKSSRTVDAELESQIELLRDTHRRHINILRLAKGLANNFYQVVQTQHSMGEAFADLAQKTPELQDEYLYNADTQRTLSKNGEILLAALGHFISSLNTLCNKTMEDTLLSIRKFEAARLEYDAYRTELEVWTGGPKSESSGARIHEAQSQVEIHKNNYEKLREEVSIKLKFLHDNKVKVMHKQLMLFHNAVSSYFSGNQANLEATIKQFNVRVTGTPPVTPAQTWLEQIESVLKTTF</sequence>
<feature type="region of interest" description="Disordered" evidence="6">
    <location>
        <begin position="65"/>
        <end position="108"/>
    </location>
</feature>
<gene>
    <name evidence="8" type="ORF">DSTB1V02_LOCUS473</name>
</gene>
<keyword evidence="9" id="KW-1185">Reference proteome</keyword>
<name>A0A7R8X0H6_9CRUS</name>
<evidence type="ECO:0000259" key="7">
    <source>
        <dbReference type="PROSITE" id="PS50870"/>
    </source>
</evidence>
<organism evidence="8">
    <name type="scientific">Darwinula stevensoni</name>
    <dbReference type="NCBI Taxonomy" id="69355"/>
    <lineage>
        <taxon>Eukaryota</taxon>
        <taxon>Metazoa</taxon>
        <taxon>Ecdysozoa</taxon>
        <taxon>Arthropoda</taxon>
        <taxon>Crustacea</taxon>
        <taxon>Oligostraca</taxon>
        <taxon>Ostracoda</taxon>
        <taxon>Podocopa</taxon>
        <taxon>Podocopida</taxon>
        <taxon>Darwinulocopina</taxon>
        <taxon>Darwinuloidea</taxon>
        <taxon>Darwinulidae</taxon>
        <taxon>Darwinula</taxon>
    </lineage>
</organism>
<dbReference type="Pfam" id="PF06456">
    <property type="entry name" value="Arfaptin"/>
    <property type="match status" value="1"/>
</dbReference>
<dbReference type="OrthoDB" id="9994780at2759"/>
<dbReference type="Gene3D" id="1.20.1270.60">
    <property type="entry name" value="Arfaptin homology (AH) domain/BAR domain"/>
    <property type="match status" value="1"/>
</dbReference>
<dbReference type="GO" id="GO:0006886">
    <property type="term" value="P:intracellular protein transport"/>
    <property type="evidence" value="ECO:0007669"/>
    <property type="project" value="TreeGrafter"/>
</dbReference>
<dbReference type="EMBL" id="LR899550">
    <property type="protein sequence ID" value="CAD7240449.1"/>
    <property type="molecule type" value="Genomic_DNA"/>
</dbReference>
<evidence type="ECO:0000256" key="1">
    <source>
        <dbReference type="ARBA" id="ARBA00004394"/>
    </source>
</evidence>
<dbReference type="FunFam" id="1.20.1270.60:FF:000003">
    <property type="entry name" value="arfaptin-2 isoform X1"/>
    <property type="match status" value="1"/>
</dbReference>
<dbReference type="GO" id="GO:0000139">
    <property type="term" value="C:Golgi membrane"/>
    <property type="evidence" value="ECO:0007669"/>
    <property type="project" value="UniProtKB-SubCell"/>
</dbReference>
<dbReference type="Proteomes" id="UP000677054">
    <property type="component" value="Unassembled WGS sequence"/>
</dbReference>
<dbReference type="GO" id="GO:0070273">
    <property type="term" value="F:phosphatidylinositol-4-phosphate binding"/>
    <property type="evidence" value="ECO:0007669"/>
    <property type="project" value="UniProtKB-ARBA"/>
</dbReference>
<feature type="domain" description="AH" evidence="7">
    <location>
        <begin position="140"/>
        <end position="340"/>
    </location>
</feature>
<keyword evidence="5" id="KW-0472">Membrane</keyword>
<dbReference type="EMBL" id="CAJPEV010000033">
    <property type="protein sequence ID" value="CAG0879172.1"/>
    <property type="molecule type" value="Genomic_DNA"/>
</dbReference>
<evidence type="ECO:0000313" key="9">
    <source>
        <dbReference type="Proteomes" id="UP000677054"/>
    </source>
</evidence>
<dbReference type="PANTHER" id="PTHR12141">
    <property type="entry name" value="ARFAPTIN-RELATED"/>
    <property type="match status" value="1"/>
</dbReference>
<dbReference type="InterPro" id="IPR030798">
    <property type="entry name" value="Arfaptin_fam"/>
</dbReference>
<keyword evidence="3" id="KW-0597">Phosphoprotein</keyword>
<dbReference type="AlphaFoldDB" id="A0A7R8X0H6"/>
<dbReference type="PROSITE" id="PS50870">
    <property type="entry name" value="AH"/>
    <property type="match status" value="1"/>
</dbReference>
<dbReference type="GO" id="GO:0005829">
    <property type="term" value="C:cytosol"/>
    <property type="evidence" value="ECO:0007669"/>
    <property type="project" value="UniProtKB-ARBA"/>
</dbReference>
<dbReference type="CDD" id="cd07660">
    <property type="entry name" value="BAR_Arfaptin"/>
    <property type="match status" value="1"/>
</dbReference>
<reference evidence="8" key="1">
    <citation type="submission" date="2020-11" db="EMBL/GenBank/DDBJ databases">
        <authorList>
            <person name="Tran Van P."/>
        </authorList>
    </citation>
    <scope>NUCLEOTIDE SEQUENCE</scope>
</reference>
<dbReference type="InterPro" id="IPR010504">
    <property type="entry name" value="AH_dom"/>
</dbReference>
<feature type="compositionally biased region" description="Low complexity" evidence="6">
    <location>
        <begin position="79"/>
        <end position="95"/>
    </location>
</feature>
<evidence type="ECO:0000256" key="6">
    <source>
        <dbReference type="SAM" id="MobiDB-lite"/>
    </source>
</evidence>
<evidence type="ECO:0000313" key="8">
    <source>
        <dbReference type="EMBL" id="CAD7240449.1"/>
    </source>
</evidence>
<evidence type="ECO:0000256" key="2">
    <source>
        <dbReference type="ARBA" id="ARBA00004601"/>
    </source>
</evidence>
<dbReference type="InterPro" id="IPR027267">
    <property type="entry name" value="AH/BAR_dom_sf"/>
</dbReference>
<feature type="compositionally biased region" description="Polar residues" evidence="6">
    <location>
        <begin position="96"/>
        <end position="105"/>
    </location>
</feature>
<evidence type="ECO:0000256" key="5">
    <source>
        <dbReference type="ARBA" id="ARBA00023136"/>
    </source>
</evidence>
<protein>
    <recommendedName>
        <fullName evidence="7">AH domain-containing protein</fullName>
    </recommendedName>
</protein>
<dbReference type="SUPFAM" id="SSF103657">
    <property type="entry name" value="BAR/IMD domain-like"/>
    <property type="match status" value="1"/>
</dbReference>
<accession>A0A7R8X0H6</accession>
<proteinExistence type="predicted"/>
<comment type="subcellular location">
    <subcellularLocation>
        <location evidence="1">Golgi apparatus membrane</location>
    </subcellularLocation>
    <subcellularLocation>
        <location evidence="2">Golgi apparatus</location>
        <location evidence="2">trans-Golgi network</location>
    </subcellularLocation>
</comment>
<dbReference type="SMART" id="SM01015">
    <property type="entry name" value="Arfaptin"/>
    <property type="match status" value="1"/>
</dbReference>
<dbReference type="GO" id="GO:0019904">
    <property type="term" value="F:protein domain specific binding"/>
    <property type="evidence" value="ECO:0007669"/>
    <property type="project" value="InterPro"/>
</dbReference>
<dbReference type="GO" id="GO:0034315">
    <property type="term" value="P:regulation of Arp2/3 complex-mediated actin nucleation"/>
    <property type="evidence" value="ECO:0007669"/>
    <property type="project" value="TreeGrafter"/>
</dbReference>
<evidence type="ECO:0000256" key="3">
    <source>
        <dbReference type="ARBA" id="ARBA00022553"/>
    </source>
</evidence>
<dbReference type="PANTHER" id="PTHR12141:SF5">
    <property type="entry name" value="ARFAPTIN"/>
    <property type="match status" value="1"/>
</dbReference>
<evidence type="ECO:0000256" key="4">
    <source>
        <dbReference type="ARBA" id="ARBA00023034"/>
    </source>
</evidence>